<proteinExistence type="predicted"/>
<sequence length="429" mass="47620">MDKALQLHKAKRQAGGWLLAAAGMFIGLTVWQTVQPEMAGSTMIGLLKMMSEAALVGGLADWFAVSALFRPIPAFKPIPHTNIVARNQQAIADNLAQFVKEKFFHEQAIEALVARSAPAKALGLWLTEANNARRLSQYVADSLKGLLNVVYDEPIQQALRRSVERGLRKLPLAALLAGSLRLMTKDGRHQQLVNKLIDKLAAALQSEASQAVIADKLNGWLKTEYRRLEKILPSAWLSEQGAGIAVSAISHTLQDINDDPQHPVRLALNTQIERFIDDLESDEATAQKLDAFRNRLLESEALHQYLQRIWLDIHQWLMNDLAQPQGQVVTRLTVLFNDSGERLLADSTLQQAVNYHMGVAARYIAPELADFLTDHIRRTILGWDSAQMSRQIELNIGKDLQKVRINGTLVGGLIGGILFGLEYAIGQLM</sequence>
<keyword evidence="1" id="KW-1133">Transmembrane helix</keyword>
<dbReference type="OrthoDB" id="9769590at2"/>
<dbReference type="PANTHER" id="PTHR38442">
    <property type="entry name" value="INNER MEMBRANE PROTEIN-RELATED"/>
    <property type="match status" value="1"/>
</dbReference>
<keyword evidence="3" id="KW-1185">Reference proteome</keyword>
<keyword evidence="1" id="KW-0812">Transmembrane</keyword>
<comment type="caution">
    <text evidence="2">The sequence shown here is derived from an EMBL/GenBank/DDBJ whole genome shotgun (WGS) entry which is preliminary data.</text>
</comment>
<accession>A0A1E8FG98</accession>
<evidence type="ECO:0000256" key="1">
    <source>
        <dbReference type="SAM" id="Phobius"/>
    </source>
</evidence>
<reference evidence="2 3" key="1">
    <citation type="submission" date="2016-09" db="EMBL/GenBank/DDBJ databases">
        <title>Alteromonas lipolytica, a new species isolated from sea water.</title>
        <authorList>
            <person name="Wu Y.-H."/>
            <person name="Cheng H."/>
            <person name="Xu X.-W."/>
        </authorList>
    </citation>
    <scope>NUCLEOTIDE SEQUENCE [LARGE SCALE GENOMIC DNA]</scope>
    <source>
        <strain evidence="2 3">JW12</strain>
    </source>
</reference>
<evidence type="ECO:0008006" key="4">
    <source>
        <dbReference type="Google" id="ProtNLM"/>
    </source>
</evidence>
<dbReference type="Proteomes" id="UP000176037">
    <property type="component" value="Unassembled WGS sequence"/>
</dbReference>
<evidence type="ECO:0000313" key="3">
    <source>
        <dbReference type="Proteomes" id="UP000176037"/>
    </source>
</evidence>
<dbReference type="InterPro" id="IPR007383">
    <property type="entry name" value="DUF445"/>
</dbReference>
<gene>
    <name evidence="2" type="ORF">BFC17_15375</name>
</gene>
<organism evidence="2 3">
    <name type="scientific">Alteromonas lipolytica</name>
    <dbReference type="NCBI Taxonomy" id="1856405"/>
    <lineage>
        <taxon>Bacteria</taxon>
        <taxon>Pseudomonadati</taxon>
        <taxon>Pseudomonadota</taxon>
        <taxon>Gammaproteobacteria</taxon>
        <taxon>Alteromonadales</taxon>
        <taxon>Alteromonadaceae</taxon>
        <taxon>Alteromonas/Salinimonas group</taxon>
        <taxon>Alteromonas</taxon>
    </lineage>
</organism>
<dbReference type="EMBL" id="MJIC01000010">
    <property type="protein sequence ID" value="OFI34944.1"/>
    <property type="molecule type" value="Genomic_DNA"/>
</dbReference>
<name>A0A1E8FG98_9ALTE</name>
<dbReference type="Pfam" id="PF04286">
    <property type="entry name" value="DUF445"/>
    <property type="match status" value="1"/>
</dbReference>
<protein>
    <recommendedName>
        <fullName evidence="4">DUF445 domain-containing protein</fullName>
    </recommendedName>
</protein>
<dbReference type="GO" id="GO:0005886">
    <property type="term" value="C:plasma membrane"/>
    <property type="evidence" value="ECO:0007669"/>
    <property type="project" value="TreeGrafter"/>
</dbReference>
<dbReference type="PANTHER" id="PTHR38442:SF1">
    <property type="entry name" value="INNER MEMBRANE PROTEIN"/>
    <property type="match status" value="1"/>
</dbReference>
<feature type="transmembrane region" description="Helical" evidence="1">
    <location>
        <begin position="16"/>
        <end position="34"/>
    </location>
</feature>
<dbReference type="AlphaFoldDB" id="A0A1E8FG98"/>
<evidence type="ECO:0000313" key="2">
    <source>
        <dbReference type="EMBL" id="OFI34944.1"/>
    </source>
</evidence>
<keyword evidence="1" id="KW-0472">Membrane</keyword>
<dbReference type="RefSeq" id="WP_070175862.1">
    <property type="nucleotide sequence ID" value="NZ_BMJR01000001.1"/>
</dbReference>